<dbReference type="PROSITE" id="PS50888">
    <property type="entry name" value="BHLH"/>
    <property type="match status" value="1"/>
</dbReference>
<dbReference type="Proteomes" id="UP000014500">
    <property type="component" value="Unassembled WGS sequence"/>
</dbReference>
<evidence type="ECO:0000259" key="2">
    <source>
        <dbReference type="PROSITE" id="PS50888"/>
    </source>
</evidence>
<dbReference type="GO" id="GO:0045944">
    <property type="term" value="P:positive regulation of transcription by RNA polymerase II"/>
    <property type="evidence" value="ECO:0007669"/>
    <property type="project" value="TreeGrafter"/>
</dbReference>
<dbReference type="Gene3D" id="4.10.280.10">
    <property type="entry name" value="Helix-loop-helix DNA-binding domain"/>
    <property type="match status" value="1"/>
</dbReference>
<protein>
    <recommendedName>
        <fullName evidence="2">BHLH domain-containing protein</fullName>
    </recommendedName>
</protein>
<accession>T1IUM0</accession>
<keyword evidence="4" id="KW-1185">Reference proteome</keyword>
<proteinExistence type="predicted"/>
<sequence length="157" mass="17660">MSSPDGHPATDTETAALEYNLRPRSIINRLETERRRSSKREPKPKQKPPPLSKYRRRTANARERDRMNEINAAFEALRKAVPHFPQCENSKLTKITTLRLAMNYIHALSQILHNENNDRGSSAGSSAASDGDSGFDLNSFHLLLESDGESLQLSDET</sequence>
<reference evidence="4" key="1">
    <citation type="submission" date="2011-05" db="EMBL/GenBank/DDBJ databases">
        <authorList>
            <person name="Richards S.R."/>
            <person name="Qu J."/>
            <person name="Jiang H."/>
            <person name="Jhangiani S.N."/>
            <person name="Agravi P."/>
            <person name="Goodspeed R."/>
            <person name="Gross S."/>
            <person name="Mandapat C."/>
            <person name="Jackson L."/>
            <person name="Mathew T."/>
            <person name="Pu L."/>
            <person name="Thornton R."/>
            <person name="Saada N."/>
            <person name="Wilczek-Boney K.B."/>
            <person name="Lee S."/>
            <person name="Kovar C."/>
            <person name="Wu Y."/>
            <person name="Scherer S.E."/>
            <person name="Worley K.C."/>
            <person name="Muzny D.M."/>
            <person name="Gibbs R."/>
        </authorList>
    </citation>
    <scope>NUCLEOTIDE SEQUENCE</scope>
    <source>
        <strain evidence="4">Brora</strain>
    </source>
</reference>
<dbReference type="CDD" id="cd11431">
    <property type="entry name" value="bHLH_TS_taxi_Dei"/>
    <property type="match status" value="1"/>
</dbReference>
<feature type="region of interest" description="Disordered" evidence="1">
    <location>
        <begin position="1"/>
        <end position="66"/>
    </location>
</feature>
<dbReference type="InterPro" id="IPR011598">
    <property type="entry name" value="bHLH_dom"/>
</dbReference>
<dbReference type="Pfam" id="PF00010">
    <property type="entry name" value="HLH"/>
    <property type="match status" value="1"/>
</dbReference>
<organism evidence="3 4">
    <name type="scientific">Strigamia maritima</name>
    <name type="common">European centipede</name>
    <name type="synonym">Geophilus maritimus</name>
    <dbReference type="NCBI Taxonomy" id="126957"/>
    <lineage>
        <taxon>Eukaryota</taxon>
        <taxon>Metazoa</taxon>
        <taxon>Ecdysozoa</taxon>
        <taxon>Arthropoda</taxon>
        <taxon>Myriapoda</taxon>
        <taxon>Chilopoda</taxon>
        <taxon>Pleurostigmophora</taxon>
        <taxon>Geophilomorpha</taxon>
        <taxon>Linotaeniidae</taxon>
        <taxon>Strigamia</taxon>
    </lineage>
</organism>
<dbReference type="GO" id="GO:0009653">
    <property type="term" value="P:anatomical structure morphogenesis"/>
    <property type="evidence" value="ECO:0007669"/>
    <property type="project" value="TreeGrafter"/>
</dbReference>
<dbReference type="OMA" id="NDEFDGH"/>
<dbReference type="AlphaFoldDB" id="T1IUM0"/>
<dbReference type="PANTHER" id="PTHR19290:SF147">
    <property type="entry name" value="HELIX-LOOP-HELIX PROTEIN DELILAH"/>
    <property type="match status" value="1"/>
</dbReference>
<dbReference type="SUPFAM" id="SSF47459">
    <property type="entry name" value="HLH, helix-loop-helix DNA-binding domain"/>
    <property type="match status" value="1"/>
</dbReference>
<dbReference type="EMBL" id="JH431545">
    <property type="status" value="NOT_ANNOTATED_CDS"/>
    <property type="molecule type" value="Genomic_DNA"/>
</dbReference>
<evidence type="ECO:0000313" key="4">
    <source>
        <dbReference type="Proteomes" id="UP000014500"/>
    </source>
</evidence>
<dbReference type="HOGENOM" id="CLU_1919047_0_0_1"/>
<name>T1IUM0_STRMM</name>
<feature type="domain" description="BHLH" evidence="2">
    <location>
        <begin position="54"/>
        <end position="108"/>
    </location>
</feature>
<dbReference type="EnsemblMetazoa" id="SMAR004847-RA">
    <property type="protein sequence ID" value="SMAR004847-PA"/>
    <property type="gene ID" value="SMAR004847"/>
</dbReference>
<dbReference type="PANTHER" id="PTHR19290">
    <property type="entry name" value="BASIC HELIX-LOOP-HELIX PROTEIN NEUROGENIN-RELATED"/>
    <property type="match status" value="1"/>
</dbReference>
<reference evidence="3" key="2">
    <citation type="submission" date="2015-02" db="UniProtKB">
        <authorList>
            <consortium name="EnsemblMetazoa"/>
        </authorList>
    </citation>
    <scope>IDENTIFICATION</scope>
</reference>
<dbReference type="InterPro" id="IPR050359">
    <property type="entry name" value="bHLH_transcription_factors"/>
</dbReference>
<evidence type="ECO:0000256" key="1">
    <source>
        <dbReference type="SAM" id="MobiDB-lite"/>
    </source>
</evidence>
<dbReference type="eggNOG" id="KOG4395">
    <property type="taxonomic scope" value="Eukaryota"/>
</dbReference>
<dbReference type="GO" id="GO:0005634">
    <property type="term" value="C:nucleus"/>
    <property type="evidence" value="ECO:0007669"/>
    <property type="project" value="TreeGrafter"/>
</dbReference>
<dbReference type="GO" id="GO:0046983">
    <property type="term" value="F:protein dimerization activity"/>
    <property type="evidence" value="ECO:0007669"/>
    <property type="project" value="InterPro"/>
</dbReference>
<dbReference type="GO" id="GO:0070888">
    <property type="term" value="F:E-box binding"/>
    <property type="evidence" value="ECO:0007669"/>
    <property type="project" value="TreeGrafter"/>
</dbReference>
<dbReference type="GO" id="GO:0003700">
    <property type="term" value="F:DNA-binding transcription factor activity"/>
    <property type="evidence" value="ECO:0007669"/>
    <property type="project" value="TreeGrafter"/>
</dbReference>
<dbReference type="InterPro" id="IPR036638">
    <property type="entry name" value="HLH_DNA-bd_sf"/>
</dbReference>
<dbReference type="PhylomeDB" id="T1IUM0"/>
<dbReference type="STRING" id="126957.T1IUM0"/>
<evidence type="ECO:0000313" key="3">
    <source>
        <dbReference type="EnsemblMetazoa" id="SMAR004847-PA"/>
    </source>
</evidence>
<dbReference type="SMART" id="SM00353">
    <property type="entry name" value="HLH"/>
    <property type="match status" value="1"/>
</dbReference>
<feature type="compositionally biased region" description="Basic and acidic residues" evidence="1">
    <location>
        <begin position="30"/>
        <end position="44"/>
    </location>
</feature>